<dbReference type="Pfam" id="PF00436">
    <property type="entry name" value="SSB"/>
    <property type="match status" value="1"/>
</dbReference>
<dbReference type="PROSITE" id="PS50935">
    <property type="entry name" value="SSB"/>
    <property type="match status" value="1"/>
</dbReference>
<dbReference type="GO" id="GO:0003697">
    <property type="term" value="F:single-stranded DNA binding"/>
    <property type="evidence" value="ECO:0007669"/>
    <property type="project" value="InterPro"/>
</dbReference>
<dbReference type="EMBL" id="DAAXRP010000018">
    <property type="protein sequence ID" value="HAG2284002.1"/>
    <property type="molecule type" value="Genomic_DNA"/>
</dbReference>
<evidence type="ECO:0000313" key="4">
    <source>
        <dbReference type="EMBL" id="HAG2284002.1"/>
    </source>
</evidence>
<name>A0A759YNF7_SALER</name>
<gene>
    <name evidence="4" type="ORF">G8W61_004358</name>
</gene>
<keyword evidence="1 2" id="KW-0238">DNA-binding</keyword>
<sequence length="169" mass="17902">MAAQIAAYGRIAADIQTKTTSNDKSMAFTRIAVALPCRTAENSEAVMWLGVTAFGKQADALAKHQKGDLVSVSGQGQDGGTHSGYAMVADSVISARTVRTGGSRSQQKSGGNPPPAQSIQTVPQIIADYCCCSFTVKSTPLRFFPVHERGSTEDIVQQIQLLKVLSITQ</sequence>
<dbReference type="InterPro" id="IPR000424">
    <property type="entry name" value="Primosome_PriB/ssb"/>
</dbReference>
<evidence type="ECO:0000256" key="2">
    <source>
        <dbReference type="PROSITE-ProRule" id="PRU00252"/>
    </source>
</evidence>
<comment type="caution">
    <text evidence="4">The sequence shown here is derived from an EMBL/GenBank/DDBJ whole genome shotgun (WGS) entry which is preliminary data.</text>
</comment>
<proteinExistence type="predicted"/>
<evidence type="ECO:0000256" key="3">
    <source>
        <dbReference type="SAM" id="MobiDB-lite"/>
    </source>
</evidence>
<reference evidence="4" key="1">
    <citation type="journal article" date="2018" name="Genome Biol.">
        <title>SKESA: strategic k-mer extension for scrupulous assemblies.</title>
        <authorList>
            <person name="Souvorov A."/>
            <person name="Agarwala R."/>
            <person name="Lipman D.J."/>
        </authorList>
    </citation>
    <scope>NUCLEOTIDE SEQUENCE</scope>
    <source>
        <strain evidence="4">MA.CK_94/00001630</strain>
    </source>
</reference>
<dbReference type="InterPro" id="IPR012340">
    <property type="entry name" value="NA-bd_OB-fold"/>
</dbReference>
<accession>A0A759YNF7</accession>
<protein>
    <submittedName>
        <fullName evidence="4">Single-stranded DNA-binding protein</fullName>
    </submittedName>
</protein>
<evidence type="ECO:0000256" key="1">
    <source>
        <dbReference type="ARBA" id="ARBA00023125"/>
    </source>
</evidence>
<dbReference type="SUPFAM" id="SSF50249">
    <property type="entry name" value="Nucleic acid-binding proteins"/>
    <property type="match status" value="1"/>
</dbReference>
<feature type="compositionally biased region" description="Polar residues" evidence="3">
    <location>
        <begin position="100"/>
        <end position="110"/>
    </location>
</feature>
<feature type="region of interest" description="Disordered" evidence="3">
    <location>
        <begin position="98"/>
        <end position="118"/>
    </location>
</feature>
<dbReference type="CDD" id="cd04496">
    <property type="entry name" value="SSB_OBF"/>
    <property type="match status" value="1"/>
</dbReference>
<reference evidence="4" key="2">
    <citation type="submission" date="2020-02" db="EMBL/GenBank/DDBJ databases">
        <authorList>
            <consortium name="NCBI Pathogen Detection Project"/>
        </authorList>
    </citation>
    <scope>NUCLEOTIDE SEQUENCE</scope>
    <source>
        <strain evidence="4">MA.CK_94/00001630</strain>
    </source>
</reference>
<dbReference type="Gene3D" id="2.40.50.140">
    <property type="entry name" value="Nucleic acid-binding proteins"/>
    <property type="match status" value="1"/>
</dbReference>
<organism evidence="4">
    <name type="scientific">Salmonella enterica</name>
    <name type="common">Salmonella choleraesuis</name>
    <dbReference type="NCBI Taxonomy" id="28901"/>
    <lineage>
        <taxon>Bacteria</taxon>
        <taxon>Pseudomonadati</taxon>
        <taxon>Pseudomonadota</taxon>
        <taxon>Gammaproteobacteria</taxon>
        <taxon>Enterobacterales</taxon>
        <taxon>Enterobacteriaceae</taxon>
        <taxon>Salmonella</taxon>
    </lineage>
</organism>
<dbReference type="AlphaFoldDB" id="A0A759YNF7"/>